<proteinExistence type="inferred from homology"/>
<keyword evidence="7 11" id="KW-0862">Zinc</keyword>
<comment type="similarity">
    <text evidence="3 11">Belongs to the peptidase M50B family.</text>
</comment>
<dbReference type="Pfam" id="PF02163">
    <property type="entry name" value="Peptidase_M50"/>
    <property type="match status" value="1"/>
</dbReference>
<dbReference type="EMBL" id="JAOQKJ010000003">
    <property type="protein sequence ID" value="MCU6743606.1"/>
    <property type="molecule type" value="Genomic_DNA"/>
</dbReference>
<dbReference type="SUPFAM" id="SSF50156">
    <property type="entry name" value="PDZ domain-like"/>
    <property type="match status" value="1"/>
</dbReference>
<gene>
    <name evidence="13" type="primary">rseP</name>
    <name evidence="13" type="ORF">OCV77_03670</name>
</gene>
<evidence type="ECO:0000313" key="14">
    <source>
        <dbReference type="Proteomes" id="UP001652432"/>
    </source>
</evidence>
<keyword evidence="6 11" id="KW-0378">Hydrolase</keyword>
<keyword evidence="4" id="KW-0645">Protease</keyword>
<dbReference type="Pfam" id="PF17820">
    <property type="entry name" value="PDZ_6"/>
    <property type="match status" value="1"/>
</dbReference>
<dbReference type="SMART" id="SM00228">
    <property type="entry name" value="PDZ"/>
    <property type="match status" value="1"/>
</dbReference>
<keyword evidence="9 11" id="KW-0482">Metalloprotease</keyword>
<organism evidence="13 14">
    <name type="scientific">Suilimivivens aceti</name>
    <dbReference type="NCBI Taxonomy" id="2981774"/>
    <lineage>
        <taxon>Bacteria</taxon>
        <taxon>Bacillati</taxon>
        <taxon>Bacillota</taxon>
        <taxon>Clostridia</taxon>
        <taxon>Lachnospirales</taxon>
        <taxon>Lachnospiraceae</taxon>
        <taxon>Suilimivivens</taxon>
    </lineage>
</organism>
<accession>A0ABT2T135</accession>
<evidence type="ECO:0000259" key="12">
    <source>
        <dbReference type="PROSITE" id="PS50106"/>
    </source>
</evidence>
<evidence type="ECO:0000256" key="11">
    <source>
        <dbReference type="RuleBase" id="RU362031"/>
    </source>
</evidence>
<dbReference type="CDD" id="cd23081">
    <property type="entry name" value="cpPDZ_EcRseP-like"/>
    <property type="match status" value="1"/>
</dbReference>
<dbReference type="PANTHER" id="PTHR42837:SF2">
    <property type="entry name" value="MEMBRANE METALLOPROTEASE ARASP2, CHLOROPLASTIC-RELATED"/>
    <property type="match status" value="1"/>
</dbReference>
<dbReference type="PANTHER" id="PTHR42837">
    <property type="entry name" value="REGULATOR OF SIGMA-E PROTEASE RSEP"/>
    <property type="match status" value="1"/>
</dbReference>
<keyword evidence="14" id="KW-1185">Reference proteome</keyword>
<keyword evidence="8 11" id="KW-1133">Transmembrane helix</keyword>
<comment type="subcellular location">
    <subcellularLocation>
        <location evidence="2">Membrane</location>
        <topology evidence="2">Multi-pass membrane protein</topology>
    </subcellularLocation>
</comment>
<comment type="cofactor">
    <cofactor evidence="1 11">
        <name>Zn(2+)</name>
        <dbReference type="ChEBI" id="CHEBI:29105"/>
    </cofactor>
</comment>
<dbReference type="PROSITE" id="PS50106">
    <property type="entry name" value="PDZ"/>
    <property type="match status" value="1"/>
</dbReference>
<comment type="caution">
    <text evidence="13">The sequence shown here is derived from an EMBL/GenBank/DDBJ whole genome shotgun (WGS) entry which is preliminary data.</text>
</comment>
<feature type="domain" description="PDZ" evidence="12">
    <location>
        <begin position="129"/>
        <end position="157"/>
    </location>
</feature>
<name>A0ABT2T135_9FIRM</name>
<keyword evidence="10 11" id="KW-0472">Membrane</keyword>
<evidence type="ECO:0000256" key="10">
    <source>
        <dbReference type="ARBA" id="ARBA00023136"/>
    </source>
</evidence>
<keyword evidence="11" id="KW-0479">Metal-binding</keyword>
<dbReference type="InterPro" id="IPR036034">
    <property type="entry name" value="PDZ_sf"/>
</dbReference>
<feature type="transmembrane region" description="Helical" evidence="11">
    <location>
        <begin position="276"/>
        <end position="297"/>
    </location>
</feature>
<dbReference type="Gene3D" id="2.30.42.10">
    <property type="match status" value="1"/>
</dbReference>
<evidence type="ECO:0000256" key="6">
    <source>
        <dbReference type="ARBA" id="ARBA00022801"/>
    </source>
</evidence>
<evidence type="ECO:0000256" key="1">
    <source>
        <dbReference type="ARBA" id="ARBA00001947"/>
    </source>
</evidence>
<feature type="transmembrane region" description="Helical" evidence="11">
    <location>
        <begin position="97"/>
        <end position="121"/>
    </location>
</feature>
<evidence type="ECO:0000256" key="2">
    <source>
        <dbReference type="ARBA" id="ARBA00004141"/>
    </source>
</evidence>
<evidence type="ECO:0000256" key="4">
    <source>
        <dbReference type="ARBA" id="ARBA00022670"/>
    </source>
</evidence>
<dbReference type="GO" id="GO:0008237">
    <property type="term" value="F:metallopeptidase activity"/>
    <property type="evidence" value="ECO:0007669"/>
    <property type="project" value="UniProtKB-KW"/>
</dbReference>
<sequence>MIVSIILFIIIFCVLVVSHELGHFLIARKNGIHVVEFFIGMGPSLISFEKGGTKYSLKLLPIGGACVFEGEDGQNMGEEQSEEGEGSFQKASVGARFATVLAGPVANFVIAYLFALIIVWFCGVMMPTISSVTEGGAAEAAGLQEGDVITRINGEKIHMWEDIRLAALIGQGGSMTIEYERQGEKDEVILNPVYDENGDTWYIGIMGGTDLKICTVPETFQYGFYVLEYTVKATAKSLVMLVRGQLSADAVSGPVGMVQYVDQTYDAVKDYGMSNVIINMVNIAMMLSISLGVMNLLPLPALDGGRLVFLLVEMVRGKPVPPEKEGLVHLGGMIALMILMVFVLVNDISKLL</sequence>
<dbReference type="RefSeq" id="WP_262573436.1">
    <property type="nucleotide sequence ID" value="NZ_JAOQKJ010000003.1"/>
</dbReference>
<dbReference type="InterPro" id="IPR041489">
    <property type="entry name" value="PDZ_6"/>
</dbReference>
<evidence type="ECO:0000256" key="3">
    <source>
        <dbReference type="ARBA" id="ARBA00007931"/>
    </source>
</evidence>
<evidence type="ECO:0000313" key="13">
    <source>
        <dbReference type="EMBL" id="MCU6743606.1"/>
    </source>
</evidence>
<dbReference type="EC" id="3.4.24.-" evidence="11"/>
<evidence type="ECO:0000256" key="7">
    <source>
        <dbReference type="ARBA" id="ARBA00022833"/>
    </source>
</evidence>
<dbReference type="Proteomes" id="UP001652432">
    <property type="component" value="Unassembled WGS sequence"/>
</dbReference>
<dbReference type="InterPro" id="IPR004387">
    <property type="entry name" value="Pept_M50_Zn"/>
</dbReference>
<reference evidence="13 14" key="1">
    <citation type="journal article" date="2021" name="ISME Commun">
        <title>Automated analysis of genomic sequences facilitates high-throughput and comprehensive description of bacteria.</title>
        <authorList>
            <person name="Hitch T.C.A."/>
        </authorList>
    </citation>
    <scope>NUCLEOTIDE SEQUENCE [LARGE SCALE GENOMIC DNA]</scope>
    <source>
        <strain evidence="13 14">Sanger_18</strain>
    </source>
</reference>
<evidence type="ECO:0000256" key="8">
    <source>
        <dbReference type="ARBA" id="ARBA00022989"/>
    </source>
</evidence>
<protein>
    <recommendedName>
        <fullName evidence="11">Zinc metalloprotease</fullName>
        <ecNumber evidence="11">3.4.24.-</ecNumber>
    </recommendedName>
</protein>
<feature type="transmembrane region" description="Helical" evidence="11">
    <location>
        <begin position="326"/>
        <end position="345"/>
    </location>
</feature>
<dbReference type="InterPro" id="IPR001478">
    <property type="entry name" value="PDZ"/>
</dbReference>
<keyword evidence="5 11" id="KW-0812">Transmembrane</keyword>
<dbReference type="InterPro" id="IPR008915">
    <property type="entry name" value="Peptidase_M50"/>
</dbReference>
<evidence type="ECO:0000256" key="9">
    <source>
        <dbReference type="ARBA" id="ARBA00023049"/>
    </source>
</evidence>
<evidence type="ECO:0000256" key="5">
    <source>
        <dbReference type="ARBA" id="ARBA00022692"/>
    </source>
</evidence>
<dbReference type="CDD" id="cd06163">
    <property type="entry name" value="S2P-M50_PDZ_RseP-like"/>
    <property type="match status" value="1"/>
</dbReference>
<dbReference type="NCBIfam" id="TIGR00054">
    <property type="entry name" value="RIP metalloprotease RseP"/>
    <property type="match status" value="1"/>
</dbReference>